<evidence type="ECO:0000256" key="5">
    <source>
        <dbReference type="SAM" id="MobiDB-lite"/>
    </source>
</evidence>
<feature type="compositionally biased region" description="Acidic residues" evidence="5">
    <location>
        <begin position="195"/>
        <end position="205"/>
    </location>
</feature>
<dbReference type="InterPro" id="IPR007348">
    <property type="entry name" value="CopC_dom"/>
</dbReference>
<dbReference type="InterPro" id="IPR032694">
    <property type="entry name" value="CopC/D"/>
</dbReference>
<dbReference type="GO" id="GO:0042597">
    <property type="term" value="C:periplasmic space"/>
    <property type="evidence" value="ECO:0007669"/>
    <property type="project" value="InterPro"/>
</dbReference>
<feature type="transmembrane region" description="Helical" evidence="6">
    <location>
        <begin position="212"/>
        <end position="232"/>
    </location>
</feature>
<evidence type="ECO:0000256" key="2">
    <source>
        <dbReference type="ARBA" id="ARBA00022723"/>
    </source>
</evidence>
<proteinExistence type="predicted"/>
<evidence type="ECO:0000313" key="9">
    <source>
        <dbReference type="EMBL" id="NYF99215.1"/>
    </source>
</evidence>
<feature type="signal peptide" evidence="7">
    <location>
        <begin position="1"/>
        <end position="32"/>
    </location>
</feature>
<protein>
    <recommendedName>
        <fullName evidence="8">CopC domain-containing protein</fullName>
    </recommendedName>
</protein>
<dbReference type="GO" id="GO:0030313">
    <property type="term" value="C:cell envelope"/>
    <property type="evidence" value="ECO:0007669"/>
    <property type="project" value="UniProtKB-SubCell"/>
</dbReference>
<reference evidence="9 10" key="1">
    <citation type="submission" date="2020-07" db="EMBL/GenBank/DDBJ databases">
        <title>Sequencing the genomes of 1000 actinobacteria strains.</title>
        <authorList>
            <person name="Klenk H.-P."/>
        </authorList>
    </citation>
    <scope>NUCLEOTIDE SEQUENCE [LARGE SCALE GENOMIC DNA]</scope>
    <source>
        <strain evidence="9 10">DSM 26154</strain>
    </source>
</reference>
<feature type="compositionally biased region" description="Low complexity" evidence="5">
    <location>
        <begin position="177"/>
        <end position="189"/>
    </location>
</feature>
<gene>
    <name evidence="9" type="ORF">BJY20_002607</name>
</gene>
<comment type="caution">
    <text evidence="9">The sequence shown here is derived from an EMBL/GenBank/DDBJ whole genome shotgun (WGS) entry which is preliminary data.</text>
</comment>
<keyword evidence="10" id="KW-1185">Reference proteome</keyword>
<evidence type="ECO:0000256" key="4">
    <source>
        <dbReference type="ARBA" id="ARBA00023008"/>
    </source>
</evidence>
<dbReference type="GO" id="GO:0005507">
    <property type="term" value="F:copper ion binding"/>
    <property type="evidence" value="ECO:0007669"/>
    <property type="project" value="InterPro"/>
</dbReference>
<dbReference type="EMBL" id="JACCAE010000001">
    <property type="protein sequence ID" value="NYF99215.1"/>
    <property type="molecule type" value="Genomic_DNA"/>
</dbReference>
<evidence type="ECO:0000256" key="1">
    <source>
        <dbReference type="ARBA" id="ARBA00004196"/>
    </source>
</evidence>
<dbReference type="PANTHER" id="PTHR34820">
    <property type="entry name" value="INNER MEMBRANE PROTEIN YEBZ"/>
    <property type="match status" value="1"/>
</dbReference>
<dbReference type="Pfam" id="PF04234">
    <property type="entry name" value="CopC"/>
    <property type="match status" value="1"/>
</dbReference>
<dbReference type="InterPro" id="IPR014756">
    <property type="entry name" value="Ig_E-set"/>
</dbReference>
<dbReference type="AlphaFoldDB" id="A0A852VZR4"/>
<evidence type="ECO:0000256" key="3">
    <source>
        <dbReference type="ARBA" id="ARBA00022729"/>
    </source>
</evidence>
<feature type="domain" description="CopC" evidence="8">
    <location>
        <begin position="38"/>
        <end position="129"/>
    </location>
</feature>
<dbReference type="GO" id="GO:0046688">
    <property type="term" value="P:response to copper ion"/>
    <property type="evidence" value="ECO:0007669"/>
    <property type="project" value="InterPro"/>
</dbReference>
<keyword evidence="4" id="KW-0186">Copper</keyword>
<evidence type="ECO:0000256" key="7">
    <source>
        <dbReference type="SAM" id="SignalP"/>
    </source>
</evidence>
<organism evidence="9 10">
    <name type="scientific">Janibacter cremeus</name>
    <dbReference type="NCBI Taxonomy" id="1285192"/>
    <lineage>
        <taxon>Bacteria</taxon>
        <taxon>Bacillati</taxon>
        <taxon>Actinomycetota</taxon>
        <taxon>Actinomycetes</taxon>
        <taxon>Micrococcales</taxon>
        <taxon>Intrasporangiaceae</taxon>
        <taxon>Janibacter</taxon>
    </lineage>
</organism>
<evidence type="ECO:0000259" key="8">
    <source>
        <dbReference type="Pfam" id="PF04234"/>
    </source>
</evidence>
<keyword evidence="2" id="KW-0479">Metal-binding</keyword>
<keyword evidence="6" id="KW-0472">Membrane</keyword>
<keyword evidence="3 7" id="KW-0732">Signal</keyword>
<feature type="region of interest" description="Disordered" evidence="5">
    <location>
        <begin position="137"/>
        <end position="208"/>
    </location>
</feature>
<dbReference type="SUPFAM" id="SSF81296">
    <property type="entry name" value="E set domains"/>
    <property type="match status" value="1"/>
</dbReference>
<accession>A0A852VZR4</accession>
<dbReference type="Gene3D" id="2.60.40.1220">
    <property type="match status" value="1"/>
</dbReference>
<dbReference type="PANTHER" id="PTHR34820:SF4">
    <property type="entry name" value="INNER MEMBRANE PROTEIN YEBZ"/>
    <property type="match status" value="1"/>
</dbReference>
<keyword evidence="6" id="KW-1133">Transmembrane helix</keyword>
<dbReference type="InterPro" id="IPR014755">
    <property type="entry name" value="Cu-Rt/internalin_Ig-like"/>
</dbReference>
<sequence>MTTSAIPHPPFARVLGSLLALAALLGAMVLTAAPADAHARLEGSSPQDGATLSAVPPEIMLRFNEPIQEGLNQVSVKSGSTDVAKGDPQVDGSKVYQPVEYTMDPGEYTVTFKVVSADGHPVSDSFTFTYAPADNEGKVEEEPDAAPDSPSETSSPAQEPSESPSPSETTGEDEGDSTPSESSTSSDESATAQDDPSDQAADETAQEGTSPWWWALAAGALVVVIGGLVMLVRGRRDSDDDEAPRD</sequence>
<dbReference type="RefSeq" id="WP_185991943.1">
    <property type="nucleotide sequence ID" value="NZ_JACCAE010000001.1"/>
</dbReference>
<dbReference type="GO" id="GO:0005886">
    <property type="term" value="C:plasma membrane"/>
    <property type="evidence" value="ECO:0007669"/>
    <property type="project" value="TreeGrafter"/>
</dbReference>
<comment type="subcellular location">
    <subcellularLocation>
        <location evidence="1">Cell envelope</location>
    </subcellularLocation>
</comment>
<feature type="compositionally biased region" description="Low complexity" evidence="5">
    <location>
        <begin position="149"/>
        <end position="169"/>
    </location>
</feature>
<dbReference type="Proteomes" id="UP000554054">
    <property type="component" value="Unassembled WGS sequence"/>
</dbReference>
<evidence type="ECO:0000256" key="6">
    <source>
        <dbReference type="SAM" id="Phobius"/>
    </source>
</evidence>
<evidence type="ECO:0000313" key="10">
    <source>
        <dbReference type="Proteomes" id="UP000554054"/>
    </source>
</evidence>
<feature type="chain" id="PRO_5038766274" description="CopC domain-containing protein" evidence="7">
    <location>
        <begin position="33"/>
        <end position="246"/>
    </location>
</feature>
<name>A0A852VZR4_9MICO</name>
<dbReference type="GO" id="GO:0006825">
    <property type="term" value="P:copper ion transport"/>
    <property type="evidence" value="ECO:0007669"/>
    <property type="project" value="InterPro"/>
</dbReference>
<keyword evidence="6" id="KW-0812">Transmembrane</keyword>